<dbReference type="AlphaFoldDB" id="A0A1J4SC38"/>
<sequence length="178" mass="20311">MNLEEQWEKALGSTQVLRFRLPHLATLHSTEVPYIFLAESLVNLGDTVVRRGKVLVHKPAIILPGNLPQFEGFGFEDNLNVNEETLKTFFLVRGISFPSLKFKNETSKVDVYEGSLQKAIEHFKDKLERSEDVHVGLIVGTADCWQFSIIIYAGMLMAKSVDSDLKLFEEKLKKWQND</sequence>
<name>A0A1J4SC38_9BACT</name>
<proteinExistence type="predicted"/>
<comment type="caution">
    <text evidence="1">The sequence shown here is derived from an EMBL/GenBank/DDBJ whole genome shotgun (WGS) entry which is preliminary data.</text>
</comment>
<gene>
    <name evidence="1" type="ORF">AUJ66_04750</name>
</gene>
<dbReference type="STRING" id="1817893.AUJ66_04750"/>
<evidence type="ECO:0000313" key="1">
    <source>
        <dbReference type="EMBL" id="OIN96959.1"/>
    </source>
</evidence>
<organism evidence="1 2">
    <name type="scientific">Candidatus Desantisbacteria bacterium CG1_02_38_46</name>
    <dbReference type="NCBI Taxonomy" id="1817893"/>
    <lineage>
        <taxon>Bacteria</taxon>
        <taxon>Candidatus Desantisiibacteriota</taxon>
    </lineage>
</organism>
<accession>A0A1J4SC38</accession>
<dbReference type="Proteomes" id="UP000182278">
    <property type="component" value="Unassembled WGS sequence"/>
</dbReference>
<protein>
    <submittedName>
        <fullName evidence="1">Uncharacterized protein</fullName>
    </submittedName>
</protein>
<evidence type="ECO:0000313" key="2">
    <source>
        <dbReference type="Proteomes" id="UP000182278"/>
    </source>
</evidence>
<dbReference type="EMBL" id="MNUO01000070">
    <property type="protein sequence ID" value="OIN96959.1"/>
    <property type="molecule type" value="Genomic_DNA"/>
</dbReference>
<reference evidence="1 2" key="1">
    <citation type="journal article" date="2016" name="Environ. Microbiol.">
        <title>Genomic resolution of a cold subsurface aquifer community provides metabolic insights for novel microbes adapted to high CO concentrations.</title>
        <authorList>
            <person name="Probst A.J."/>
            <person name="Castelle C.J."/>
            <person name="Singh A."/>
            <person name="Brown C.T."/>
            <person name="Anantharaman K."/>
            <person name="Sharon I."/>
            <person name="Hug L.A."/>
            <person name="Burstein D."/>
            <person name="Emerson J.B."/>
            <person name="Thomas B.C."/>
            <person name="Banfield J.F."/>
        </authorList>
    </citation>
    <scope>NUCLEOTIDE SEQUENCE [LARGE SCALE GENOMIC DNA]</scope>
    <source>
        <strain evidence="1">CG1_02_38_46</strain>
    </source>
</reference>